<sequence>MKILILTGRFGMGHWSASQSLCQQLTRTLPRAQVKVCDLFAYAMPNRSEALYKAFHLLVTYGSGLFNTYYRVTEHLPTDLNSPLDRPMLDKLDTLLEEEAPDAVIATHPICAGLTARWKEEQGSDLPLITCVTDLSTHNEWIHQSTDCYLVGSPEIRRRLMAKGVEESRILVTGIPVKEEFRRLSRHQGGSTRRLLIMGGGLGLLPRRESFYEALNALPGVEVTILTGNNQRLFRRLNGRYPHIEVVPFTDRVWDYMAQADVMLTKPGGITVFESIFAELPLLLWEPFLQQEKNNAQFLLREGLGRAAAKEPEQCLEDIRDLIYDDKALEDMRARMHKAKSQLEAESVSRLLAALTQNKAEGVRV</sequence>
<keyword evidence="4" id="KW-0808">Transferase</keyword>
<dbReference type="GO" id="GO:0016020">
    <property type="term" value="C:membrane"/>
    <property type="evidence" value="ECO:0007669"/>
    <property type="project" value="UniProtKB-SubCell"/>
</dbReference>
<evidence type="ECO:0000259" key="5">
    <source>
        <dbReference type="Pfam" id="PF04101"/>
    </source>
</evidence>
<dbReference type="GO" id="GO:0016758">
    <property type="term" value="F:hexosyltransferase activity"/>
    <property type="evidence" value="ECO:0007669"/>
    <property type="project" value="InterPro"/>
</dbReference>
<dbReference type="InterPro" id="IPR009695">
    <property type="entry name" value="Diacylglyc_glucosyltr_N"/>
</dbReference>
<dbReference type="AlphaFoldDB" id="A0A9D2C070"/>
<name>A0A9D2C070_9FIRM</name>
<dbReference type="InterPro" id="IPR007235">
    <property type="entry name" value="Glyco_trans_28_C"/>
</dbReference>
<evidence type="ECO:0000256" key="3">
    <source>
        <dbReference type="ARBA" id="ARBA00022676"/>
    </source>
</evidence>
<reference evidence="7" key="1">
    <citation type="journal article" date="2021" name="PeerJ">
        <title>Extensive microbial diversity within the chicken gut microbiome revealed by metagenomics and culture.</title>
        <authorList>
            <person name="Gilroy R."/>
            <person name="Ravi A."/>
            <person name="Getino M."/>
            <person name="Pursley I."/>
            <person name="Horton D.L."/>
            <person name="Alikhan N.F."/>
            <person name="Baker D."/>
            <person name="Gharbi K."/>
            <person name="Hall N."/>
            <person name="Watson M."/>
            <person name="Adriaenssens E.M."/>
            <person name="Foster-Nyarko E."/>
            <person name="Jarju S."/>
            <person name="Secka A."/>
            <person name="Antonio M."/>
            <person name="Oren A."/>
            <person name="Chaudhuri R.R."/>
            <person name="La Ragione R."/>
            <person name="Hildebrand F."/>
            <person name="Pallen M.J."/>
        </authorList>
    </citation>
    <scope>NUCLEOTIDE SEQUENCE</scope>
    <source>
        <strain evidence="7">ChiBcec16_6824</strain>
    </source>
</reference>
<dbReference type="InterPro" id="IPR050519">
    <property type="entry name" value="Glycosyltransf_28_UgtP"/>
</dbReference>
<comment type="subcellular location">
    <subcellularLocation>
        <location evidence="1">Membrane</location>
    </subcellularLocation>
</comment>
<evidence type="ECO:0000313" key="7">
    <source>
        <dbReference type="EMBL" id="HIY22205.1"/>
    </source>
</evidence>
<comment type="caution">
    <text evidence="7">The sequence shown here is derived from an EMBL/GenBank/DDBJ whole genome shotgun (WGS) entry which is preliminary data.</text>
</comment>
<dbReference type="Pfam" id="PF04101">
    <property type="entry name" value="Glyco_tran_28_C"/>
    <property type="match status" value="1"/>
</dbReference>
<gene>
    <name evidence="7" type="ORF">H9841_09950</name>
</gene>
<evidence type="ECO:0000256" key="1">
    <source>
        <dbReference type="ARBA" id="ARBA00004370"/>
    </source>
</evidence>
<reference evidence="7" key="2">
    <citation type="submission" date="2021-04" db="EMBL/GenBank/DDBJ databases">
        <authorList>
            <person name="Gilroy R."/>
        </authorList>
    </citation>
    <scope>NUCLEOTIDE SEQUENCE</scope>
    <source>
        <strain evidence="7">ChiBcec16_6824</strain>
    </source>
</reference>
<organism evidence="7 8">
    <name type="scientific">Candidatus Flavonifractor merdigallinarum</name>
    <dbReference type="NCBI Taxonomy" id="2838589"/>
    <lineage>
        <taxon>Bacteria</taxon>
        <taxon>Bacillati</taxon>
        <taxon>Bacillota</taxon>
        <taxon>Clostridia</taxon>
        <taxon>Eubacteriales</taxon>
        <taxon>Oscillospiraceae</taxon>
        <taxon>Flavonifractor</taxon>
    </lineage>
</organism>
<proteinExistence type="inferred from homology"/>
<dbReference type="Gene3D" id="3.40.50.2000">
    <property type="entry name" value="Glycogen Phosphorylase B"/>
    <property type="match status" value="1"/>
</dbReference>
<dbReference type="PANTHER" id="PTHR43025">
    <property type="entry name" value="MONOGALACTOSYLDIACYLGLYCEROL SYNTHASE"/>
    <property type="match status" value="1"/>
</dbReference>
<dbReference type="PANTHER" id="PTHR43025:SF3">
    <property type="entry name" value="MONOGALACTOSYLDIACYLGLYCEROL SYNTHASE 1, CHLOROPLASTIC"/>
    <property type="match status" value="1"/>
</dbReference>
<evidence type="ECO:0000313" key="8">
    <source>
        <dbReference type="Proteomes" id="UP000823868"/>
    </source>
</evidence>
<dbReference type="Pfam" id="PF06925">
    <property type="entry name" value="MGDG_synth"/>
    <property type="match status" value="1"/>
</dbReference>
<feature type="domain" description="Glycosyl transferase family 28 C-terminal" evidence="5">
    <location>
        <begin position="213"/>
        <end position="336"/>
    </location>
</feature>
<evidence type="ECO:0000256" key="2">
    <source>
        <dbReference type="ARBA" id="ARBA00006962"/>
    </source>
</evidence>
<protein>
    <submittedName>
        <fullName evidence="7">UDP-diphospho-muramoylpentapeptide beta-N-acetylglucosaminyltransferase</fullName>
    </submittedName>
</protein>
<evidence type="ECO:0000256" key="4">
    <source>
        <dbReference type="ARBA" id="ARBA00022679"/>
    </source>
</evidence>
<keyword evidence="3" id="KW-0328">Glycosyltransferase</keyword>
<feature type="domain" description="Diacylglycerol glucosyltransferase N-terminal" evidence="6">
    <location>
        <begin position="14"/>
        <end position="177"/>
    </location>
</feature>
<evidence type="ECO:0000259" key="6">
    <source>
        <dbReference type="Pfam" id="PF06925"/>
    </source>
</evidence>
<dbReference type="Proteomes" id="UP000823868">
    <property type="component" value="Unassembled WGS sequence"/>
</dbReference>
<dbReference type="GO" id="GO:0009247">
    <property type="term" value="P:glycolipid biosynthetic process"/>
    <property type="evidence" value="ECO:0007669"/>
    <property type="project" value="InterPro"/>
</dbReference>
<accession>A0A9D2C070</accession>
<comment type="similarity">
    <text evidence="2">Belongs to the glycosyltransferase 28 family.</text>
</comment>
<dbReference type="EMBL" id="DXDX01000180">
    <property type="protein sequence ID" value="HIY22205.1"/>
    <property type="molecule type" value="Genomic_DNA"/>
</dbReference>
<dbReference type="SUPFAM" id="SSF53756">
    <property type="entry name" value="UDP-Glycosyltransferase/glycogen phosphorylase"/>
    <property type="match status" value="1"/>
</dbReference>